<organism evidence="1 2">
    <name type="scientific">Romanomermis culicivorax</name>
    <name type="common">Nematode worm</name>
    <dbReference type="NCBI Taxonomy" id="13658"/>
    <lineage>
        <taxon>Eukaryota</taxon>
        <taxon>Metazoa</taxon>
        <taxon>Ecdysozoa</taxon>
        <taxon>Nematoda</taxon>
        <taxon>Enoplea</taxon>
        <taxon>Dorylaimia</taxon>
        <taxon>Mermithida</taxon>
        <taxon>Mermithoidea</taxon>
        <taxon>Mermithidae</taxon>
        <taxon>Romanomermis</taxon>
    </lineage>
</organism>
<keyword evidence="1" id="KW-1185">Reference proteome</keyword>
<proteinExistence type="predicted"/>
<accession>A0A915I4A7</accession>
<protein>
    <submittedName>
        <fullName evidence="2">Uncharacterized protein</fullName>
    </submittedName>
</protein>
<evidence type="ECO:0000313" key="1">
    <source>
        <dbReference type="Proteomes" id="UP000887565"/>
    </source>
</evidence>
<evidence type="ECO:0000313" key="2">
    <source>
        <dbReference type="WBParaSite" id="nRc.2.0.1.t08675-RA"/>
    </source>
</evidence>
<dbReference type="Proteomes" id="UP000887565">
    <property type="component" value="Unplaced"/>
</dbReference>
<sequence length="178" mass="18043">MCGVRRTTDAFNGGTIDTVGQKPIIDASPNAGGGGVGAETGAVGGGVGAGTSAGGVGAETGAGGVEGASVDDTIPTKTLPTTLAVVAVVVVVFTTGKKWNCIHDIKKLQKNKINVKKSPMRCGCGGPTKTLPSIAAATCFLATFPDEGDFASHNIRDVDKMVELKSHAQFQYFTSEKS</sequence>
<name>A0A915I4A7_ROMCU</name>
<dbReference type="AlphaFoldDB" id="A0A915I4A7"/>
<reference evidence="2" key="1">
    <citation type="submission" date="2022-11" db="UniProtKB">
        <authorList>
            <consortium name="WormBaseParasite"/>
        </authorList>
    </citation>
    <scope>IDENTIFICATION</scope>
</reference>
<dbReference type="WBParaSite" id="nRc.2.0.1.t08675-RA">
    <property type="protein sequence ID" value="nRc.2.0.1.t08675-RA"/>
    <property type="gene ID" value="nRc.2.0.1.g08675"/>
</dbReference>